<organism evidence="10 11">
    <name type="scientific">Protopolystoma xenopodis</name>
    <dbReference type="NCBI Taxonomy" id="117903"/>
    <lineage>
        <taxon>Eukaryota</taxon>
        <taxon>Metazoa</taxon>
        <taxon>Spiralia</taxon>
        <taxon>Lophotrochozoa</taxon>
        <taxon>Platyhelminthes</taxon>
        <taxon>Monogenea</taxon>
        <taxon>Polyopisthocotylea</taxon>
        <taxon>Polystomatidea</taxon>
        <taxon>Polystomatidae</taxon>
        <taxon>Protopolystoma</taxon>
    </lineage>
</organism>
<dbReference type="GO" id="GO:0160104">
    <property type="term" value="F:tRNA (guanine(26)-N2)-dimethyltransferase activity"/>
    <property type="evidence" value="ECO:0007669"/>
    <property type="project" value="UniProtKB-EC"/>
</dbReference>
<evidence type="ECO:0000313" key="10">
    <source>
        <dbReference type="EMBL" id="VEL42958.1"/>
    </source>
</evidence>
<gene>
    <name evidence="10" type="ORF">PXEA_LOCUS36398</name>
</gene>
<dbReference type="Proteomes" id="UP000784294">
    <property type="component" value="Unassembled WGS sequence"/>
</dbReference>
<protein>
    <recommendedName>
        <fullName evidence="7">tRNA (guanine(26)-N(2))-dimethyltransferase</fullName>
        <ecNumber evidence="7">2.1.1.216</ecNumber>
    </recommendedName>
</protein>
<keyword evidence="5 9" id="KW-0819">tRNA processing</keyword>
<dbReference type="PROSITE" id="PS51626">
    <property type="entry name" value="SAM_MT_TRM1"/>
    <property type="match status" value="1"/>
</dbReference>
<dbReference type="InterPro" id="IPR029063">
    <property type="entry name" value="SAM-dependent_MTases_sf"/>
</dbReference>
<evidence type="ECO:0000256" key="7">
    <source>
        <dbReference type="ARBA" id="ARBA00039099"/>
    </source>
</evidence>
<comment type="caution">
    <text evidence="10">The sequence shown here is derived from an EMBL/GenBank/DDBJ whole genome shotgun (WGS) entry which is preliminary data.</text>
</comment>
<evidence type="ECO:0000256" key="6">
    <source>
        <dbReference type="ARBA" id="ARBA00022884"/>
    </source>
</evidence>
<evidence type="ECO:0000256" key="3">
    <source>
        <dbReference type="ARBA" id="ARBA00022679"/>
    </source>
</evidence>
<evidence type="ECO:0000313" key="11">
    <source>
        <dbReference type="Proteomes" id="UP000784294"/>
    </source>
</evidence>
<accession>A0A448XRD7</accession>
<dbReference type="EMBL" id="CAAALY010277867">
    <property type="protein sequence ID" value="VEL42958.1"/>
    <property type="molecule type" value="Genomic_DNA"/>
</dbReference>
<dbReference type="EC" id="2.1.1.216" evidence="7"/>
<proteinExistence type="inferred from homology"/>
<dbReference type="Gene3D" id="3.40.50.150">
    <property type="entry name" value="Vaccinia Virus protein VP39"/>
    <property type="match status" value="1"/>
</dbReference>
<dbReference type="GO" id="GO:0002940">
    <property type="term" value="P:tRNA N2-guanine methylation"/>
    <property type="evidence" value="ECO:0007669"/>
    <property type="project" value="TreeGrafter"/>
</dbReference>
<evidence type="ECO:0000256" key="8">
    <source>
        <dbReference type="ARBA" id="ARBA00051897"/>
    </source>
</evidence>
<keyword evidence="1 9" id="KW-0820">tRNA-binding</keyword>
<keyword evidence="2 9" id="KW-0489">Methyltransferase</keyword>
<evidence type="ECO:0000256" key="4">
    <source>
        <dbReference type="ARBA" id="ARBA00022691"/>
    </source>
</evidence>
<keyword evidence="3 9" id="KW-0808">Transferase</keyword>
<sequence>MEPLAASGLRSIRFSREVPYIRGIISNNMNEQAFELIRTNCLENNVTNVTPTCSDALALMHRFSEAKSKSHVVDLDPYRSAAVLLDAAVQILYENGLLCVTCTDMGVLCGVAPGASMGKYGSISVKCSGMHEQVMSCKMMIGRLCYCILSSVHFESYLMIHFIISARDYSLSSIIKIFMTINKLLSCTYRMFYFPA</sequence>
<dbReference type="GO" id="GO:0005634">
    <property type="term" value="C:nucleus"/>
    <property type="evidence" value="ECO:0007669"/>
    <property type="project" value="TreeGrafter"/>
</dbReference>
<keyword evidence="4 9" id="KW-0949">S-adenosyl-L-methionine</keyword>
<evidence type="ECO:0000256" key="1">
    <source>
        <dbReference type="ARBA" id="ARBA00022555"/>
    </source>
</evidence>
<evidence type="ECO:0000256" key="9">
    <source>
        <dbReference type="PROSITE-ProRule" id="PRU00958"/>
    </source>
</evidence>
<comment type="similarity">
    <text evidence="9">Belongs to the class I-like SAM-binding methyltransferase superfamily. Trm1 family.</text>
</comment>
<dbReference type="SUPFAM" id="SSF53335">
    <property type="entry name" value="S-adenosyl-L-methionine-dependent methyltransferases"/>
    <property type="match status" value="1"/>
</dbReference>
<name>A0A448XRD7_9PLAT</name>
<dbReference type="OrthoDB" id="6349953at2759"/>
<evidence type="ECO:0000256" key="2">
    <source>
        <dbReference type="ARBA" id="ARBA00022603"/>
    </source>
</evidence>
<dbReference type="InterPro" id="IPR002905">
    <property type="entry name" value="Trm1"/>
</dbReference>
<comment type="catalytic activity">
    <reaction evidence="8">
        <text>guanosine(26) in tRNA + 2 S-adenosyl-L-methionine = N(2)-dimethylguanosine(26) in tRNA + 2 S-adenosyl-L-homocysteine + 2 H(+)</text>
        <dbReference type="Rhea" id="RHEA:43140"/>
        <dbReference type="Rhea" id="RHEA-COMP:10359"/>
        <dbReference type="Rhea" id="RHEA-COMP:10360"/>
        <dbReference type="ChEBI" id="CHEBI:15378"/>
        <dbReference type="ChEBI" id="CHEBI:57856"/>
        <dbReference type="ChEBI" id="CHEBI:59789"/>
        <dbReference type="ChEBI" id="CHEBI:74269"/>
        <dbReference type="ChEBI" id="CHEBI:74513"/>
        <dbReference type="EC" id="2.1.1.216"/>
    </reaction>
</comment>
<dbReference type="AlphaFoldDB" id="A0A448XRD7"/>
<dbReference type="Pfam" id="PF02005">
    <property type="entry name" value="TRM"/>
    <property type="match status" value="1"/>
</dbReference>
<evidence type="ECO:0000256" key="5">
    <source>
        <dbReference type="ARBA" id="ARBA00022694"/>
    </source>
</evidence>
<dbReference type="PANTHER" id="PTHR10631:SF3">
    <property type="entry name" value="TRNA (GUANINE(26)-N(2))-DIMETHYLTRANSFERASE"/>
    <property type="match status" value="1"/>
</dbReference>
<keyword evidence="6 9" id="KW-0694">RNA-binding</keyword>
<dbReference type="GO" id="GO:0000049">
    <property type="term" value="F:tRNA binding"/>
    <property type="evidence" value="ECO:0007669"/>
    <property type="project" value="UniProtKB-UniRule"/>
</dbReference>
<keyword evidence="11" id="KW-1185">Reference proteome</keyword>
<reference evidence="10" key="1">
    <citation type="submission" date="2018-11" db="EMBL/GenBank/DDBJ databases">
        <authorList>
            <consortium name="Pathogen Informatics"/>
        </authorList>
    </citation>
    <scope>NUCLEOTIDE SEQUENCE</scope>
</reference>
<dbReference type="PANTHER" id="PTHR10631">
    <property type="entry name" value="N 2 ,N 2 -DIMETHYLGUANOSINE TRNA METHYLTRANSFERASE"/>
    <property type="match status" value="1"/>
</dbReference>